<dbReference type="InterPro" id="IPR011606">
    <property type="entry name" value="Brnchd-chn_aa_trnsp_permease"/>
</dbReference>
<dbReference type="STRING" id="1122240.GCA_000620105_01918"/>
<keyword evidence="3" id="KW-0813">Transport</keyword>
<keyword evidence="10" id="KW-1185">Reference proteome</keyword>
<feature type="transmembrane region" description="Helical" evidence="8">
    <location>
        <begin position="46"/>
        <end position="68"/>
    </location>
</feature>
<evidence type="ECO:0000256" key="4">
    <source>
        <dbReference type="ARBA" id="ARBA00022475"/>
    </source>
</evidence>
<dbReference type="AlphaFoldDB" id="A0A2S0PFL3"/>
<dbReference type="EMBL" id="CP028519">
    <property type="protein sequence ID" value="AVY96161.1"/>
    <property type="molecule type" value="Genomic_DNA"/>
</dbReference>
<evidence type="ECO:0000256" key="5">
    <source>
        <dbReference type="ARBA" id="ARBA00022692"/>
    </source>
</evidence>
<comment type="similarity">
    <text evidence="2">Belongs to the AzlC family.</text>
</comment>
<evidence type="ECO:0000256" key="3">
    <source>
        <dbReference type="ARBA" id="ARBA00022448"/>
    </source>
</evidence>
<name>A0A2S0PFL3_9NEIS</name>
<proteinExistence type="inferred from homology"/>
<evidence type="ECO:0000313" key="10">
    <source>
        <dbReference type="Proteomes" id="UP000244173"/>
    </source>
</evidence>
<keyword evidence="5 8" id="KW-0812">Transmembrane</keyword>
<dbReference type="PANTHER" id="PTHR34979">
    <property type="entry name" value="INNER MEMBRANE PROTEIN YGAZ"/>
    <property type="match status" value="1"/>
</dbReference>
<dbReference type="GO" id="GO:1903785">
    <property type="term" value="P:L-valine transmembrane transport"/>
    <property type="evidence" value="ECO:0007669"/>
    <property type="project" value="TreeGrafter"/>
</dbReference>
<protein>
    <submittedName>
        <fullName evidence="9">Branched-chain amino acid transport protein AzlC</fullName>
    </submittedName>
</protein>
<reference evidence="9 10" key="1">
    <citation type="submission" date="2018-04" db="EMBL/GenBank/DDBJ databases">
        <title>Denitrifier Microvirgula.</title>
        <authorList>
            <person name="Anderson E."/>
            <person name="Jang J."/>
            <person name="Ishii S."/>
        </authorList>
    </citation>
    <scope>NUCLEOTIDE SEQUENCE [LARGE SCALE GENOMIC DNA]</scope>
    <source>
        <strain evidence="9 10">BE2.4</strain>
    </source>
</reference>
<evidence type="ECO:0000256" key="1">
    <source>
        <dbReference type="ARBA" id="ARBA00004651"/>
    </source>
</evidence>
<evidence type="ECO:0000256" key="6">
    <source>
        <dbReference type="ARBA" id="ARBA00022989"/>
    </source>
</evidence>
<feature type="transmembrane region" description="Helical" evidence="8">
    <location>
        <begin position="155"/>
        <end position="171"/>
    </location>
</feature>
<dbReference type="OrthoDB" id="9179311at2"/>
<dbReference type="GO" id="GO:0005886">
    <property type="term" value="C:plasma membrane"/>
    <property type="evidence" value="ECO:0007669"/>
    <property type="project" value="UniProtKB-SubCell"/>
</dbReference>
<keyword evidence="4" id="KW-1003">Cell membrane</keyword>
<dbReference type="KEGG" id="maer:DAI18_17295"/>
<evidence type="ECO:0000256" key="7">
    <source>
        <dbReference type="ARBA" id="ARBA00023136"/>
    </source>
</evidence>
<evidence type="ECO:0000256" key="8">
    <source>
        <dbReference type="SAM" id="Phobius"/>
    </source>
</evidence>
<sequence length="227" mass="24655">MLAAMPLVPGFIPFGILTGISAIQAGMPPLTAQLSSLLLMSGASQIAAASLMVAHSPPVMIVLTHWIINLRYLIYSAGLSTHKLAFTPATRVLAAHLLIDQTYALSHLHYETNRLSARERTQYYFGTAFPLWLSWQLFTAVGIVFGQVVPERWELDFAITLCFVSLLVPVLKNRPMLLAGLVSGAIAVPLYGLPYNLGLFVSSLCGVMAGIAAEYWRARGKCHKVAS</sequence>
<evidence type="ECO:0000256" key="2">
    <source>
        <dbReference type="ARBA" id="ARBA00010735"/>
    </source>
</evidence>
<feature type="transmembrane region" description="Helical" evidence="8">
    <location>
        <begin position="176"/>
        <end position="193"/>
    </location>
</feature>
<feature type="transmembrane region" description="Helical" evidence="8">
    <location>
        <begin position="123"/>
        <end position="149"/>
    </location>
</feature>
<comment type="subcellular location">
    <subcellularLocation>
        <location evidence="1">Cell membrane</location>
        <topology evidence="1">Multi-pass membrane protein</topology>
    </subcellularLocation>
</comment>
<accession>A0A2S0PFL3</accession>
<dbReference type="PANTHER" id="PTHR34979:SF1">
    <property type="entry name" value="INNER MEMBRANE PROTEIN YGAZ"/>
    <property type="match status" value="1"/>
</dbReference>
<organism evidence="9 10">
    <name type="scientific">Microvirgula aerodenitrificans</name>
    <dbReference type="NCBI Taxonomy" id="57480"/>
    <lineage>
        <taxon>Bacteria</taxon>
        <taxon>Pseudomonadati</taxon>
        <taxon>Pseudomonadota</taxon>
        <taxon>Betaproteobacteria</taxon>
        <taxon>Neisseriales</taxon>
        <taxon>Aquaspirillaceae</taxon>
        <taxon>Microvirgula</taxon>
    </lineage>
</organism>
<feature type="transmembrane region" description="Helical" evidence="8">
    <location>
        <begin position="199"/>
        <end position="216"/>
    </location>
</feature>
<gene>
    <name evidence="9" type="ORF">DAI18_17295</name>
</gene>
<dbReference type="Proteomes" id="UP000244173">
    <property type="component" value="Chromosome"/>
</dbReference>
<evidence type="ECO:0000313" key="9">
    <source>
        <dbReference type="EMBL" id="AVY96161.1"/>
    </source>
</evidence>
<keyword evidence="7 8" id="KW-0472">Membrane</keyword>
<keyword evidence="6 8" id="KW-1133">Transmembrane helix</keyword>
<dbReference type="Pfam" id="PF03591">
    <property type="entry name" value="AzlC"/>
    <property type="match status" value="1"/>
</dbReference>